<comment type="caution">
    <text evidence="1">The sequence shown here is derived from an EMBL/GenBank/DDBJ whole genome shotgun (WGS) entry which is preliminary data.</text>
</comment>
<proteinExistence type="predicted"/>
<evidence type="ECO:0008006" key="3">
    <source>
        <dbReference type="Google" id="ProtNLM"/>
    </source>
</evidence>
<sequence>MKQAWPILTVALGLVCQPVFAKLGKSNGFSGEVSISAAYSSNTSNLTNTDSEFKTYRGEDQEDSSGLILPLGNVQYTFGSRSQHELFLGTTRSDVAIGTVALETGYRHQLYDGTKLSFSVLPTILKGEVWQDPYLENQARKTTDESGLAYRVQLNNIAGSLFSLDLAYGQKDVDDEDSGSLLTAEEAQKLNRNADIFYSKAKMMLPISRTVLLYPAIIYSKQDADGSAMSNDTLGAEVASFTSIGNHKFALTLSYLNIDYDGANPIYNNQKQKVDQWKFFLAYEYPSIFNIHNLSLVGFAGATSRDSNMDFYDEESWITAVGVNWKF</sequence>
<keyword evidence="2" id="KW-1185">Reference proteome</keyword>
<dbReference type="RefSeq" id="WP_237483186.1">
    <property type="nucleotide sequence ID" value="NZ_CAKLCM010000001.1"/>
</dbReference>
<dbReference type="EMBL" id="CAKLCM010000001">
    <property type="protein sequence ID" value="CAH0524261.1"/>
    <property type="molecule type" value="Genomic_DNA"/>
</dbReference>
<accession>A0ABN8DBM9</accession>
<dbReference type="Proteomes" id="UP000838160">
    <property type="component" value="Unassembled WGS sequence"/>
</dbReference>
<reference evidence="1" key="1">
    <citation type="submission" date="2021-12" db="EMBL/GenBank/DDBJ databases">
        <authorList>
            <person name="Rodrigo-Torres L."/>
            <person name="Arahal R. D."/>
            <person name="Lucena T."/>
        </authorList>
    </citation>
    <scope>NUCLEOTIDE SEQUENCE</scope>
    <source>
        <strain evidence="1">CECT 8226</strain>
    </source>
</reference>
<evidence type="ECO:0000313" key="1">
    <source>
        <dbReference type="EMBL" id="CAH0524261.1"/>
    </source>
</evidence>
<dbReference type="Pfam" id="PF11059">
    <property type="entry name" value="DUF2860"/>
    <property type="match status" value="1"/>
</dbReference>
<evidence type="ECO:0000313" key="2">
    <source>
        <dbReference type="Proteomes" id="UP000838160"/>
    </source>
</evidence>
<gene>
    <name evidence="1" type="ORF">VHP8226_00063</name>
</gene>
<dbReference type="InterPro" id="IPR016896">
    <property type="entry name" value="DUF2860"/>
</dbReference>
<protein>
    <recommendedName>
        <fullName evidence="3">DUF2860 domain-containing protein</fullName>
    </recommendedName>
</protein>
<name>A0ABN8DBM9_9VIBR</name>
<dbReference type="PIRSF" id="PIRSF028696">
    <property type="entry name" value="UCP028696"/>
    <property type="match status" value="1"/>
</dbReference>
<organism evidence="1 2">
    <name type="scientific">Vibrio hippocampi</name>
    <dbReference type="NCBI Taxonomy" id="654686"/>
    <lineage>
        <taxon>Bacteria</taxon>
        <taxon>Pseudomonadati</taxon>
        <taxon>Pseudomonadota</taxon>
        <taxon>Gammaproteobacteria</taxon>
        <taxon>Vibrionales</taxon>
        <taxon>Vibrionaceae</taxon>
        <taxon>Vibrio</taxon>
    </lineage>
</organism>